<evidence type="ECO:0000256" key="10">
    <source>
        <dbReference type="PROSITE-ProRule" id="PRU10141"/>
    </source>
</evidence>
<dbReference type="InterPro" id="IPR017441">
    <property type="entry name" value="Protein_kinase_ATP_BS"/>
</dbReference>
<evidence type="ECO:0000256" key="8">
    <source>
        <dbReference type="PROSITE-ProRule" id="PRU00221"/>
    </source>
</evidence>
<dbReference type="InterPro" id="IPR000719">
    <property type="entry name" value="Prot_kinase_dom"/>
</dbReference>
<dbReference type="CDD" id="cd14014">
    <property type="entry name" value="STKc_PknB_like"/>
    <property type="match status" value="1"/>
</dbReference>
<dbReference type="Gene3D" id="1.25.40.10">
    <property type="entry name" value="Tetratricopeptide repeat domain"/>
    <property type="match status" value="2"/>
</dbReference>
<proteinExistence type="predicted"/>
<keyword evidence="2" id="KW-0808">Transferase</keyword>
<dbReference type="Gene3D" id="3.30.200.20">
    <property type="entry name" value="Phosphorylase Kinase, domain 1"/>
    <property type="match status" value="1"/>
</dbReference>
<dbReference type="InterPro" id="IPR019734">
    <property type="entry name" value="TPR_rpt"/>
</dbReference>
<evidence type="ECO:0000256" key="5">
    <source>
        <dbReference type="ARBA" id="ARBA00022777"/>
    </source>
</evidence>
<evidence type="ECO:0000256" key="4">
    <source>
        <dbReference type="ARBA" id="ARBA00022741"/>
    </source>
</evidence>
<feature type="repeat" description="WD" evidence="8">
    <location>
        <begin position="561"/>
        <end position="595"/>
    </location>
</feature>
<accession>A0A9D5JU52</accession>
<organism evidence="13 14">
    <name type="scientific">candidate division KSB3 bacterium</name>
    <dbReference type="NCBI Taxonomy" id="2044937"/>
    <lineage>
        <taxon>Bacteria</taxon>
        <taxon>candidate division KSB3</taxon>
    </lineage>
</organism>
<keyword evidence="7 10" id="KW-0067">ATP-binding</keyword>
<dbReference type="AlphaFoldDB" id="A0A9D5JU52"/>
<gene>
    <name evidence="13" type="ORF">GF339_04020</name>
</gene>
<dbReference type="PROSITE" id="PS50294">
    <property type="entry name" value="WD_REPEATS_REGION"/>
    <property type="match status" value="1"/>
</dbReference>
<dbReference type="InterPro" id="IPR011990">
    <property type="entry name" value="TPR-like_helical_dom_sf"/>
</dbReference>
<evidence type="ECO:0000256" key="2">
    <source>
        <dbReference type="ARBA" id="ARBA00022679"/>
    </source>
</evidence>
<feature type="region of interest" description="Disordered" evidence="11">
    <location>
        <begin position="240"/>
        <end position="260"/>
    </location>
</feature>
<dbReference type="PANTHER" id="PTHR43289">
    <property type="entry name" value="MITOGEN-ACTIVATED PROTEIN KINASE KINASE KINASE 20-RELATED"/>
    <property type="match status" value="1"/>
</dbReference>
<dbReference type="SUPFAM" id="SSF48452">
    <property type="entry name" value="TPR-like"/>
    <property type="match status" value="1"/>
</dbReference>
<dbReference type="PROSITE" id="PS00107">
    <property type="entry name" value="PROTEIN_KINASE_ATP"/>
    <property type="match status" value="1"/>
</dbReference>
<dbReference type="PROSITE" id="PS50005">
    <property type="entry name" value="TPR"/>
    <property type="match status" value="1"/>
</dbReference>
<keyword evidence="4 10" id="KW-0547">Nucleotide-binding</keyword>
<feature type="non-terminal residue" evidence="13">
    <location>
        <position position="595"/>
    </location>
</feature>
<dbReference type="InterPro" id="IPR001680">
    <property type="entry name" value="WD40_rpt"/>
</dbReference>
<dbReference type="InterPro" id="IPR013105">
    <property type="entry name" value="TPR_2"/>
</dbReference>
<feature type="region of interest" description="Disordered" evidence="11">
    <location>
        <begin position="1"/>
        <end position="45"/>
    </location>
</feature>
<keyword evidence="3" id="KW-0677">Repeat</keyword>
<dbReference type="EMBL" id="WJJP01000123">
    <property type="protein sequence ID" value="MBD3323726.1"/>
    <property type="molecule type" value="Genomic_DNA"/>
</dbReference>
<evidence type="ECO:0000256" key="3">
    <source>
        <dbReference type="ARBA" id="ARBA00022737"/>
    </source>
</evidence>
<dbReference type="GO" id="GO:0004674">
    <property type="term" value="F:protein serine/threonine kinase activity"/>
    <property type="evidence" value="ECO:0007669"/>
    <property type="project" value="TreeGrafter"/>
</dbReference>
<dbReference type="InterPro" id="IPR036322">
    <property type="entry name" value="WD40_repeat_dom_sf"/>
</dbReference>
<keyword evidence="6 9" id="KW-0802">TPR repeat</keyword>
<dbReference type="PROSITE" id="PS50082">
    <property type="entry name" value="WD_REPEATS_2"/>
    <property type="match status" value="1"/>
</dbReference>
<dbReference type="InterPro" id="IPR019775">
    <property type="entry name" value="WD40_repeat_CS"/>
</dbReference>
<protein>
    <submittedName>
        <fullName evidence="13">Protein kinase</fullName>
    </submittedName>
</protein>
<evidence type="ECO:0000256" key="1">
    <source>
        <dbReference type="ARBA" id="ARBA00022574"/>
    </source>
</evidence>
<feature type="repeat" description="TPR" evidence="9">
    <location>
        <begin position="495"/>
        <end position="528"/>
    </location>
</feature>
<dbReference type="InterPro" id="IPR011009">
    <property type="entry name" value="Kinase-like_dom_sf"/>
</dbReference>
<feature type="domain" description="Protein kinase" evidence="12">
    <location>
        <begin position="87"/>
        <end position="369"/>
    </location>
</feature>
<feature type="compositionally biased region" description="Polar residues" evidence="11">
    <location>
        <begin position="246"/>
        <end position="260"/>
    </location>
</feature>
<dbReference type="Gene3D" id="1.10.510.10">
    <property type="entry name" value="Transferase(Phosphotransferase) domain 1"/>
    <property type="match status" value="1"/>
</dbReference>
<reference evidence="13" key="1">
    <citation type="submission" date="2019-11" db="EMBL/GenBank/DDBJ databases">
        <title>Microbial mats filling the niche in hypersaline microbial mats.</title>
        <authorList>
            <person name="Wong H.L."/>
            <person name="Macleod F.I."/>
            <person name="White R.A. III"/>
            <person name="Burns B.P."/>
        </authorList>
    </citation>
    <scope>NUCLEOTIDE SEQUENCE</scope>
    <source>
        <strain evidence="13">Rbin_158</strain>
    </source>
</reference>
<evidence type="ECO:0000256" key="6">
    <source>
        <dbReference type="ARBA" id="ARBA00022803"/>
    </source>
</evidence>
<evidence type="ECO:0000313" key="13">
    <source>
        <dbReference type="EMBL" id="MBD3323726.1"/>
    </source>
</evidence>
<dbReference type="Pfam" id="PF07719">
    <property type="entry name" value="TPR_2"/>
    <property type="match status" value="1"/>
</dbReference>
<dbReference type="PROSITE" id="PS50011">
    <property type="entry name" value="PROTEIN_KINASE_DOM"/>
    <property type="match status" value="1"/>
</dbReference>
<dbReference type="PROSITE" id="PS00678">
    <property type="entry name" value="WD_REPEATS_1"/>
    <property type="match status" value="1"/>
</dbReference>
<feature type="binding site" evidence="10">
    <location>
        <position position="116"/>
    </location>
    <ligand>
        <name>ATP</name>
        <dbReference type="ChEBI" id="CHEBI:30616"/>
    </ligand>
</feature>
<dbReference type="SMART" id="SM00320">
    <property type="entry name" value="WD40"/>
    <property type="match status" value="1"/>
</dbReference>
<sequence length="595" mass="66204">MSTHEDQTLTGGTSPDPEQTLTHRSPKSPKEALTLTGGGPASSEHTMTLKTRLEESDLTLTRTVGVGTGELVDKVNWEAGDIIDGKYEVLANIGRGGMSIVYKIKHLEWKLELAVKMPLAHLVADEASKARFIREAQTWVDLGLHPNIVQCWYVRELGGIPRVFMDYINDGSLKDWIKAGKVQPGEWETILDLVIQACDGLGYAHERGVHVHRDVKPGNLMLTDNGDLLVTDFGIVKRDDSKETESAQLQPSTTSREAAVTQTGLEVGTPEYGAPEQWRKAAHVDARADIYGLGVVLFELCCGRRPFDDGSHGEPAYVLIGRHLSTPAPDPREFNPDIPASLTEIILQCLEKDPDKRPPSMANLRELLIEAYRRIVGKTYRRAEPQAAELRSDALNNRAVSLVDLGKITDALKAWDAALKLDAYHPEAIYNTSLFEWRTVKITDDEVVKRLEEAKHVSLRASLYLGFIHLERAEAERAEDEFVHVLTDAEFATNGGVWRALGDARMAQQKYEQAAKAYQKALELIPGDSESLERQKLAQAYSRTKNDHVEFAWQRCARSFDKGHQEGVTAAAITPNGRFVVSGSRDTTLRVWEIE</sequence>
<dbReference type="Gene3D" id="2.130.10.10">
    <property type="entry name" value="YVTN repeat-like/Quinoprotein amine dehydrogenase"/>
    <property type="match status" value="1"/>
</dbReference>
<keyword evidence="5 13" id="KW-0418">Kinase</keyword>
<dbReference type="GO" id="GO:0005524">
    <property type="term" value="F:ATP binding"/>
    <property type="evidence" value="ECO:0007669"/>
    <property type="project" value="UniProtKB-UniRule"/>
</dbReference>
<dbReference type="SMART" id="SM00220">
    <property type="entry name" value="S_TKc"/>
    <property type="match status" value="1"/>
</dbReference>
<dbReference type="SUPFAM" id="SSF50978">
    <property type="entry name" value="WD40 repeat-like"/>
    <property type="match status" value="1"/>
</dbReference>
<dbReference type="Pfam" id="PF00069">
    <property type="entry name" value="Pkinase"/>
    <property type="match status" value="1"/>
</dbReference>
<feature type="compositionally biased region" description="Polar residues" evidence="11">
    <location>
        <begin position="8"/>
        <end position="23"/>
    </location>
</feature>
<evidence type="ECO:0000256" key="9">
    <source>
        <dbReference type="PROSITE-ProRule" id="PRU00339"/>
    </source>
</evidence>
<dbReference type="Pfam" id="PF00400">
    <property type="entry name" value="WD40"/>
    <property type="match status" value="1"/>
</dbReference>
<dbReference type="PANTHER" id="PTHR43289:SF6">
    <property type="entry name" value="SERINE_THREONINE-PROTEIN KINASE NEKL-3"/>
    <property type="match status" value="1"/>
</dbReference>
<dbReference type="SMART" id="SM00028">
    <property type="entry name" value="TPR"/>
    <property type="match status" value="2"/>
</dbReference>
<name>A0A9D5JU52_9BACT</name>
<keyword evidence="1 8" id="KW-0853">WD repeat</keyword>
<evidence type="ECO:0000256" key="7">
    <source>
        <dbReference type="ARBA" id="ARBA00022840"/>
    </source>
</evidence>
<dbReference type="SUPFAM" id="SSF56112">
    <property type="entry name" value="Protein kinase-like (PK-like)"/>
    <property type="match status" value="1"/>
</dbReference>
<evidence type="ECO:0000259" key="12">
    <source>
        <dbReference type="PROSITE" id="PS50011"/>
    </source>
</evidence>
<dbReference type="InterPro" id="IPR015943">
    <property type="entry name" value="WD40/YVTN_repeat-like_dom_sf"/>
</dbReference>
<comment type="caution">
    <text evidence="13">The sequence shown here is derived from an EMBL/GenBank/DDBJ whole genome shotgun (WGS) entry which is preliminary data.</text>
</comment>
<evidence type="ECO:0000256" key="11">
    <source>
        <dbReference type="SAM" id="MobiDB-lite"/>
    </source>
</evidence>
<dbReference type="Proteomes" id="UP000649604">
    <property type="component" value="Unassembled WGS sequence"/>
</dbReference>
<evidence type="ECO:0000313" key="14">
    <source>
        <dbReference type="Proteomes" id="UP000649604"/>
    </source>
</evidence>